<dbReference type="SUPFAM" id="SSF53098">
    <property type="entry name" value="Ribonuclease H-like"/>
    <property type="match status" value="1"/>
</dbReference>
<reference evidence="3" key="1">
    <citation type="submission" date="2015-06" db="EMBL/GenBank/DDBJ databases">
        <authorList>
            <person name="Joergensen T."/>
        </authorList>
    </citation>
    <scope>NUCLEOTIDE SEQUENCE</scope>
    <source>
        <strain evidence="3">RGFK1104</strain>
    </source>
</reference>
<dbReference type="Pfam" id="PF00665">
    <property type="entry name" value="rve"/>
    <property type="match status" value="1"/>
</dbReference>
<dbReference type="NCBIfam" id="NF033516">
    <property type="entry name" value="transpos_IS3"/>
    <property type="match status" value="1"/>
</dbReference>
<dbReference type="Gene3D" id="3.30.420.10">
    <property type="entry name" value="Ribonuclease H-like superfamily/Ribonuclease H"/>
    <property type="match status" value="1"/>
</dbReference>
<evidence type="ECO:0008006" key="4">
    <source>
        <dbReference type="Google" id="ProtNLM"/>
    </source>
</evidence>
<proteinExistence type="predicted"/>
<dbReference type="InterPro" id="IPR050900">
    <property type="entry name" value="Transposase_IS3/IS150/IS904"/>
</dbReference>
<name>A0A0H5Q4V2_9ZZZZ</name>
<evidence type="ECO:0000259" key="1">
    <source>
        <dbReference type="PROSITE" id="PS50835"/>
    </source>
</evidence>
<evidence type="ECO:0000259" key="2">
    <source>
        <dbReference type="PROSITE" id="PS50994"/>
    </source>
</evidence>
<feature type="domain" description="Ig-like" evidence="1">
    <location>
        <begin position="4"/>
        <end position="97"/>
    </location>
</feature>
<dbReference type="PROSITE" id="PS50835">
    <property type="entry name" value="IG_LIKE"/>
    <property type="match status" value="1"/>
</dbReference>
<dbReference type="AlphaFoldDB" id="A0A0H5Q4V2"/>
<dbReference type="InterPro" id="IPR048020">
    <property type="entry name" value="Transpos_IS3"/>
</dbReference>
<protein>
    <recommendedName>
        <fullName evidence="4">Integrase catalytic domain-containing protein</fullName>
    </recommendedName>
</protein>
<dbReference type="PANTHER" id="PTHR46889:SF5">
    <property type="entry name" value="INTEGRASE PROTEIN"/>
    <property type="match status" value="1"/>
</dbReference>
<accession>A0A0H5Q4V2</accession>
<dbReference type="PROSITE" id="PS50994">
    <property type="entry name" value="INTEGRASE"/>
    <property type="match status" value="1"/>
</dbReference>
<dbReference type="GO" id="GO:0015074">
    <property type="term" value="P:DNA integration"/>
    <property type="evidence" value="ECO:0007669"/>
    <property type="project" value="InterPro"/>
</dbReference>
<dbReference type="InterPro" id="IPR025948">
    <property type="entry name" value="HTH-like_dom"/>
</dbReference>
<dbReference type="GO" id="GO:0003676">
    <property type="term" value="F:nucleic acid binding"/>
    <property type="evidence" value="ECO:0007669"/>
    <property type="project" value="InterPro"/>
</dbReference>
<sequence length="340" mass="38986">MNEPSTVFSLIHQTLSGSENELSVSMMCRTAGVSRSGYYAWLKAASARQIREAQDRADFELVLEAYNRRGYSKGARGIYMCLIHNTPPVIMNLKKIRRLMKKYGLHCPIRRTNPYRKMKNAMKTNNYAPNLLGREFECYGPRLVLLTDITYIPWGGSFLYLCVIMDAYTKQVLSYTLSPSLEVDFVLDAVNSLMLEHGVSLHAKTVIHSDQGCHYTSCKFIELVERNDLRRSMSRRGNCWDNAPQESFFGHMKDLIDLTGDPFYDEVKAVVDDYMSYYNNERYQWDLAKLSPNEYFSFVTTGTYPLELPNKPSPPMILKAPHELGAFSLKQETIPDSLIP</sequence>
<dbReference type="PANTHER" id="PTHR46889">
    <property type="entry name" value="TRANSPOSASE INSF FOR INSERTION SEQUENCE IS3B-RELATED"/>
    <property type="match status" value="1"/>
</dbReference>
<dbReference type="EMBL" id="LN853685">
    <property type="protein sequence ID" value="CRY96475.1"/>
    <property type="molecule type" value="Genomic_DNA"/>
</dbReference>
<dbReference type="Pfam" id="PF13276">
    <property type="entry name" value="HTH_21"/>
    <property type="match status" value="1"/>
</dbReference>
<reference evidence="3" key="2">
    <citation type="submission" date="2015-07" db="EMBL/GenBank/DDBJ databases">
        <title>Plasmids, circular viruses and viroids from rat gut.</title>
        <authorList>
            <person name="Jorgensen T.J."/>
            <person name="Hansen M.A."/>
            <person name="Xu Z."/>
            <person name="Tabak M.A."/>
            <person name="Sorensen S.J."/>
            <person name="Hansen L.H."/>
        </authorList>
    </citation>
    <scope>NUCLEOTIDE SEQUENCE</scope>
    <source>
        <strain evidence="3">RGFK1104</strain>
    </source>
</reference>
<dbReference type="InterPro" id="IPR007110">
    <property type="entry name" value="Ig-like_dom"/>
</dbReference>
<dbReference type="InterPro" id="IPR001584">
    <property type="entry name" value="Integrase_cat-core"/>
</dbReference>
<dbReference type="InterPro" id="IPR036397">
    <property type="entry name" value="RNaseH_sf"/>
</dbReference>
<evidence type="ECO:0000313" key="3">
    <source>
        <dbReference type="EMBL" id="CRY96475.1"/>
    </source>
</evidence>
<organism evidence="3">
    <name type="scientific">uncultured prokaryote</name>
    <dbReference type="NCBI Taxonomy" id="198431"/>
    <lineage>
        <taxon>unclassified sequences</taxon>
        <taxon>environmental samples</taxon>
    </lineage>
</organism>
<dbReference type="InterPro" id="IPR012337">
    <property type="entry name" value="RNaseH-like_sf"/>
</dbReference>
<feature type="domain" description="Integrase catalytic" evidence="2">
    <location>
        <begin position="137"/>
        <end position="300"/>
    </location>
</feature>
<dbReference type="Pfam" id="PF13333">
    <property type="entry name" value="rve_2"/>
    <property type="match status" value="1"/>
</dbReference>